<sequence>MLRRIPPTLRWQLPPKHLLRVVERLGPGTRPSVYKLRQNAAILDNGDASRAP</sequence>
<evidence type="ECO:0000313" key="2">
    <source>
        <dbReference type="Proteomes" id="UP000000377"/>
    </source>
</evidence>
<dbReference type="PATRIC" id="fig|749414.3.peg.1127"/>
<dbReference type="AlphaFoldDB" id="D7C858"/>
<reference evidence="1 2" key="1">
    <citation type="journal article" date="2010" name="J. Bacteriol.">
        <title>Genome sequence of the milbemycin-producing bacterium Streptomyces bingchenggensis.</title>
        <authorList>
            <person name="Wang X.J."/>
            <person name="Yan Y.J."/>
            <person name="Zhang B."/>
            <person name="An J."/>
            <person name="Wang J.J."/>
            <person name="Tian J."/>
            <person name="Jiang L."/>
            <person name="Chen Y.H."/>
            <person name="Huang S.X."/>
            <person name="Yin M."/>
            <person name="Zhang J."/>
            <person name="Gao A.L."/>
            <person name="Liu C.X."/>
            <person name="Zhu Z.X."/>
            <person name="Xiang W.S."/>
        </authorList>
    </citation>
    <scope>NUCLEOTIDE SEQUENCE [LARGE SCALE GENOMIC DNA]</scope>
    <source>
        <strain evidence="1 2">BCW-1</strain>
    </source>
</reference>
<dbReference type="STRING" id="749414.SBI_01098"/>
<organism evidence="1 2">
    <name type="scientific">Streptomyces bingchenggensis (strain BCW-1)</name>
    <dbReference type="NCBI Taxonomy" id="749414"/>
    <lineage>
        <taxon>Bacteria</taxon>
        <taxon>Bacillati</taxon>
        <taxon>Actinomycetota</taxon>
        <taxon>Actinomycetes</taxon>
        <taxon>Kitasatosporales</taxon>
        <taxon>Streptomycetaceae</taxon>
        <taxon>Streptomyces</taxon>
    </lineage>
</organism>
<gene>
    <name evidence="1" type="ordered locus">SBI_01098</name>
</gene>
<proteinExistence type="predicted"/>
<name>D7C858_STRBB</name>
<dbReference type="EMBL" id="CP002047">
    <property type="protein sequence ID" value="ADI04219.1"/>
    <property type="molecule type" value="Genomic_DNA"/>
</dbReference>
<evidence type="ECO:0000313" key="1">
    <source>
        <dbReference type="EMBL" id="ADI04219.1"/>
    </source>
</evidence>
<dbReference type="Proteomes" id="UP000000377">
    <property type="component" value="Chromosome"/>
</dbReference>
<dbReference type="KEGG" id="sbh:SBI_01098"/>
<accession>D7C858</accession>
<keyword evidence="2" id="KW-1185">Reference proteome</keyword>
<dbReference type="HOGENOM" id="CLU_3085010_0_0_11"/>
<protein>
    <submittedName>
        <fullName evidence="1">Uncharacterized protein</fullName>
    </submittedName>
</protein>